<evidence type="ECO:0000313" key="3">
    <source>
        <dbReference type="Proteomes" id="UP000308549"/>
    </source>
</evidence>
<evidence type="ECO:0008006" key="4">
    <source>
        <dbReference type="Google" id="ProtNLM"/>
    </source>
</evidence>
<evidence type="ECO:0000256" key="1">
    <source>
        <dbReference type="SAM" id="MobiDB-lite"/>
    </source>
</evidence>
<comment type="caution">
    <text evidence="2">The sequence shown here is derived from an EMBL/GenBank/DDBJ whole genome shotgun (WGS) entry which is preliminary data.</text>
</comment>
<feature type="region of interest" description="Disordered" evidence="1">
    <location>
        <begin position="212"/>
        <end position="235"/>
    </location>
</feature>
<name>A0A4U0TZC4_9PEZI</name>
<dbReference type="OrthoDB" id="3650878at2759"/>
<protein>
    <recommendedName>
        <fullName evidence="4">BTB domain-containing protein</fullName>
    </recommendedName>
</protein>
<proteinExistence type="predicted"/>
<dbReference type="AlphaFoldDB" id="A0A4U0TZC4"/>
<reference evidence="2 3" key="1">
    <citation type="submission" date="2017-03" db="EMBL/GenBank/DDBJ databases">
        <title>Genomes of endolithic fungi from Antarctica.</title>
        <authorList>
            <person name="Coleine C."/>
            <person name="Masonjones S."/>
            <person name="Stajich J.E."/>
        </authorList>
    </citation>
    <scope>NUCLEOTIDE SEQUENCE [LARGE SCALE GENOMIC DNA]</scope>
    <source>
        <strain evidence="2 3">CCFEE 6315</strain>
    </source>
</reference>
<organism evidence="2 3">
    <name type="scientific">Salinomyces thailandicus</name>
    <dbReference type="NCBI Taxonomy" id="706561"/>
    <lineage>
        <taxon>Eukaryota</taxon>
        <taxon>Fungi</taxon>
        <taxon>Dikarya</taxon>
        <taxon>Ascomycota</taxon>
        <taxon>Pezizomycotina</taxon>
        <taxon>Dothideomycetes</taxon>
        <taxon>Dothideomycetidae</taxon>
        <taxon>Mycosphaerellales</taxon>
        <taxon>Teratosphaeriaceae</taxon>
        <taxon>Salinomyces</taxon>
    </lineage>
</organism>
<gene>
    <name evidence="2" type="ORF">B0A50_03996</name>
</gene>
<evidence type="ECO:0000313" key="2">
    <source>
        <dbReference type="EMBL" id="TKA27931.1"/>
    </source>
</evidence>
<accession>A0A4U0TZC4</accession>
<keyword evidence="3" id="KW-1185">Reference proteome</keyword>
<dbReference type="EMBL" id="NAJL01000020">
    <property type="protein sequence ID" value="TKA27931.1"/>
    <property type="molecule type" value="Genomic_DNA"/>
</dbReference>
<dbReference type="Proteomes" id="UP000308549">
    <property type="component" value="Unassembled WGS sequence"/>
</dbReference>
<sequence length="235" mass="26662">MAATGDPRRDEDDQFKLICSILRITNGAGFFISVHRELIRGSSDFVRRLPVTQTELKIPGVPALYLSIYANWLYRGILYTKCSVGTRMLSEFHHLTRLHNLGRLLEDEKFVNVVTGALLSMLQERKKAGLQVLPENWIIDRIFDEAGATEPMSRLLLELWARERDEAQVRSNSGSWPAVFTRELACLLMARRHRDVRGVEFLKREDLEDGNEVARVASGPGGESDGGPRKKRTKV</sequence>